<protein>
    <submittedName>
        <fullName evidence="1">Uncharacterized protein</fullName>
    </submittedName>
</protein>
<reference evidence="1 2" key="1">
    <citation type="submission" date="2020-10" db="EMBL/GenBank/DDBJ databases">
        <title>Wide distribution of Phycisphaera-like planctomycetes from WD2101 soil group in peatlands and genome analysis of the first cultivated representative.</title>
        <authorList>
            <person name="Dedysh S.N."/>
            <person name="Beletsky A.V."/>
            <person name="Ivanova A."/>
            <person name="Kulichevskaya I.S."/>
            <person name="Suzina N.E."/>
            <person name="Philippov D.A."/>
            <person name="Rakitin A.L."/>
            <person name="Mardanov A.V."/>
            <person name="Ravin N.V."/>
        </authorList>
    </citation>
    <scope>NUCLEOTIDE SEQUENCE [LARGE SCALE GENOMIC DNA]</scope>
    <source>
        <strain evidence="1 2">M1803</strain>
    </source>
</reference>
<dbReference type="RefSeq" id="WP_206290549.1">
    <property type="nucleotide sequence ID" value="NZ_CP063458.1"/>
</dbReference>
<proteinExistence type="predicted"/>
<evidence type="ECO:0000313" key="1">
    <source>
        <dbReference type="EMBL" id="QOV87640.1"/>
    </source>
</evidence>
<dbReference type="EMBL" id="CP063458">
    <property type="protein sequence ID" value="QOV87640.1"/>
    <property type="molecule type" value="Genomic_DNA"/>
</dbReference>
<dbReference type="KEGG" id="hbs:IPV69_15240"/>
<dbReference type="AlphaFoldDB" id="A0A7M2WSR7"/>
<name>A0A7M2WSR7_9BACT</name>
<evidence type="ECO:0000313" key="2">
    <source>
        <dbReference type="Proteomes" id="UP000593765"/>
    </source>
</evidence>
<sequence length="94" mass="10962">MVTETPQAVIGAAVARRGERKLASLEAVERRRLSRRAKKLLRRMPRSEEETAIKSRMATVVARMVRRYVPHDRQGEALLHEYDYWSLRRLGCDV</sequence>
<dbReference type="Proteomes" id="UP000593765">
    <property type="component" value="Chromosome"/>
</dbReference>
<gene>
    <name evidence="1" type="ORF">IPV69_15240</name>
</gene>
<keyword evidence="2" id="KW-1185">Reference proteome</keyword>
<accession>A0A7M2WSR7</accession>
<organism evidence="1 2">
    <name type="scientific">Humisphaera borealis</name>
    <dbReference type="NCBI Taxonomy" id="2807512"/>
    <lineage>
        <taxon>Bacteria</taxon>
        <taxon>Pseudomonadati</taxon>
        <taxon>Planctomycetota</taxon>
        <taxon>Phycisphaerae</taxon>
        <taxon>Tepidisphaerales</taxon>
        <taxon>Tepidisphaeraceae</taxon>
        <taxon>Humisphaera</taxon>
    </lineage>
</organism>